<evidence type="ECO:0000256" key="1">
    <source>
        <dbReference type="ARBA" id="ARBA00022679"/>
    </source>
</evidence>
<gene>
    <name evidence="5" type="ORF">SK069_02830</name>
</gene>
<dbReference type="GO" id="GO:0016787">
    <property type="term" value="F:hydrolase activity"/>
    <property type="evidence" value="ECO:0007669"/>
    <property type="project" value="UniProtKB-KW"/>
</dbReference>
<dbReference type="InterPro" id="IPR029058">
    <property type="entry name" value="AB_hydrolase_fold"/>
</dbReference>
<reference evidence="5 6" key="1">
    <citation type="submission" date="2023-11" db="EMBL/GenBank/DDBJ databases">
        <authorList>
            <person name="Xu M."/>
            <person name="Jiang T."/>
        </authorList>
    </citation>
    <scope>NUCLEOTIDE SEQUENCE [LARGE SCALE GENOMIC DNA]</scope>
    <source>
        <strain evidence="5 6">SD</strain>
    </source>
</reference>
<protein>
    <submittedName>
        <fullName evidence="5">Alpha/beta fold hydrolase</fullName>
    </submittedName>
</protein>
<dbReference type="Pfam" id="PF07167">
    <property type="entry name" value="PhaC_N"/>
    <property type="match status" value="1"/>
</dbReference>
<evidence type="ECO:0000256" key="3">
    <source>
        <dbReference type="SAM" id="MobiDB-lite"/>
    </source>
</evidence>
<evidence type="ECO:0000313" key="6">
    <source>
        <dbReference type="Proteomes" id="UP001277761"/>
    </source>
</evidence>
<feature type="domain" description="Poly-beta-hydroxybutyrate polymerase N-terminal" evidence="4">
    <location>
        <begin position="84"/>
        <end position="251"/>
    </location>
</feature>
<dbReference type="PANTHER" id="PTHR36837">
    <property type="entry name" value="POLY(3-HYDROXYALKANOATE) POLYMERASE SUBUNIT PHAC"/>
    <property type="match status" value="1"/>
</dbReference>
<evidence type="ECO:0000256" key="2">
    <source>
        <dbReference type="ARBA" id="ARBA00023315"/>
    </source>
</evidence>
<evidence type="ECO:0000313" key="5">
    <source>
        <dbReference type="EMBL" id="MDX8150515.1"/>
    </source>
</evidence>
<accession>A0ABU4VI56</accession>
<keyword evidence="6" id="KW-1185">Reference proteome</keyword>
<dbReference type="SUPFAM" id="SSF53474">
    <property type="entry name" value="alpha/beta-Hydrolases"/>
    <property type="match status" value="1"/>
</dbReference>
<dbReference type="RefSeq" id="WP_319952661.1">
    <property type="nucleotide sequence ID" value="NZ_JAXAVX010000001.1"/>
</dbReference>
<proteinExistence type="predicted"/>
<evidence type="ECO:0000259" key="4">
    <source>
        <dbReference type="Pfam" id="PF07167"/>
    </source>
</evidence>
<keyword evidence="1" id="KW-0808">Transferase</keyword>
<dbReference type="EMBL" id="JAXAVX010000001">
    <property type="protein sequence ID" value="MDX8150515.1"/>
    <property type="molecule type" value="Genomic_DNA"/>
</dbReference>
<dbReference type="InterPro" id="IPR051321">
    <property type="entry name" value="PHA/PHB_synthase"/>
</dbReference>
<dbReference type="Proteomes" id="UP001277761">
    <property type="component" value="Unassembled WGS sequence"/>
</dbReference>
<dbReference type="Gene3D" id="3.40.50.1820">
    <property type="entry name" value="alpha/beta hydrolase"/>
    <property type="match status" value="1"/>
</dbReference>
<feature type="region of interest" description="Disordered" evidence="3">
    <location>
        <begin position="540"/>
        <end position="569"/>
    </location>
</feature>
<comment type="caution">
    <text evidence="5">The sequence shown here is derived from an EMBL/GenBank/DDBJ whole genome shotgun (WGS) entry which is preliminary data.</text>
</comment>
<organism evidence="5 6">
    <name type="scientific">Patulibacter brassicae</name>
    <dbReference type="NCBI Taxonomy" id="1705717"/>
    <lineage>
        <taxon>Bacteria</taxon>
        <taxon>Bacillati</taxon>
        <taxon>Actinomycetota</taxon>
        <taxon>Thermoleophilia</taxon>
        <taxon>Solirubrobacterales</taxon>
        <taxon>Patulibacteraceae</taxon>
        <taxon>Patulibacter</taxon>
    </lineage>
</organism>
<keyword evidence="2" id="KW-0012">Acyltransferase</keyword>
<dbReference type="InterPro" id="IPR010941">
    <property type="entry name" value="PhaC_N"/>
</dbReference>
<keyword evidence="5" id="KW-0378">Hydrolase</keyword>
<name>A0ABU4VI56_9ACTN</name>
<sequence length="569" mass="61987">MSTTDAPPRGERRRTHRNAALDTLLTQNVSGGRATRIARPGPVLRTAAALARRPRRTAGRVGALGAELARVAGGRSTVAPAKGDARFRDRAWEENWALRRVLQGYLAVGSTVDGLIDDAELDWRTEQQVRFLADNLHDLLSPTNLPLLNPEVVKETIDRGGVNLALGARRFVRDVARAPRLPATVDTSKFEIGGNVAATPGSVVLRDDVMELLEYAPTTETVFERPLLVVPPTINKYYVLDLAPGRSFVEHLVAAGHRVFAISWRNPGKEHSHFDLETYARAVLRARDAAAEIAGHETVDLVAACSGGIISVATLAYLAGTGEQERFGSTTLLVCALDQRQAGTTSAFTGREIAAAAVADSARRGYLDGASLAGVFAWLRPNDLIWRYVINNYFLGKAPPAFDVLFWNQDTVRLAHGLHRDFVQMAMLNDLVQPEARSLMATPLDLRRVDRDCYVVAGSTDHIVPWENAYRTTQVLGGDLRFVLSTSGHIQALVNPPSPKSRSSFRIAPSHPADPRAWEAEAVSHSGSWWTDHARWLGERAGEQVPAPAAQGSDAHPPLDAAPGRYVHE</sequence>
<dbReference type="PANTHER" id="PTHR36837:SF5">
    <property type="entry name" value="POLY-3-HYDROXYBUTYRATE SYNTHASE"/>
    <property type="match status" value="1"/>
</dbReference>